<name>A0ACC4DVL5_PURLI</name>
<keyword evidence="2" id="KW-1185">Reference proteome</keyword>
<proteinExistence type="predicted"/>
<evidence type="ECO:0000313" key="1">
    <source>
        <dbReference type="EMBL" id="KAL3960385.1"/>
    </source>
</evidence>
<evidence type="ECO:0000313" key="2">
    <source>
        <dbReference type="Proteomes" id="UP001638806"/>
    </source>
</evidence>
<organism evidence="1 2">
    <name type="scientific">Purpureocillium lilacinum</name>
    <name type="common">Paecilomyces lilacinus</name>
    <dbReference type="NCBI Taxonomy" id="33203"/>
    <lineage>
        <taxon>Eukaryota</taxon>
        <taxon>Fungi</taxon>
        <taxon>Dikarya</taxon>
        <taxon>Ascomycota</taxon>
        <taxon>Pezizomycotina</taxon>
        <taxon>Sordariomycetes</taxon>
        <taxon>Hypocreomycetidae</taxon>
        <taxon>Hypocreales</taxon>
        <taxon>Ophiocordycipitaceae</taxon>
        <taxon>Purpureocillium</taxon>
    </lineage>
</organism>
<dbReference type="Proteomes" id="UP001638806">
    <property type="component" value="Unassembled WGS sequence"/>
</dbReference>
<protein>
    <submittedName>
        <fullName evidence="1">Uncharacterized protein</fullName>
    </submittedName>
</protein>
<dbReference type="EMBL" id="JBGNUJ010000004">
    <property type="protein sequence ID" value="KAL3960385.1"/>
    <property type="molecule type" value="Genomic_DNA"/>
</dbReference>
<gene>
    <name evidence="1" type="ORF">ACCO45_005502</name>
</gene>
<accession>A0ACC4DVL5</accession>
<comment type="caution">
    <text evidence="1">The sequence shown here is derived from an EMBL/GenBank/DDBJ whole genome shotgun (WGS) entry which is preliminary data.</text>
</comment>
<sequence length="132" mass="14761">MFAPSSPALESSASRAIGAIVSPRPQDLAATAIDSYRFTSTYPAHDRSRWHDRTSRASLPWHLEQARGAPSPIDQVDPSFEALPRTSCRLRSSASTIRTSERTLRPRRGAEFDREPLSKDERLAFRTHGDDI</sequence>
<reference evidence="1" key="1">
    <citation type="submission" date="2024-12" db="EMBL/GenBank/DDBJ databases">
        <title>Comparative genomics and development of molecular markers within Purpureocillium lilacinum and among Purpureocillium species.</title>
        <authorList>
            <person name="Yeh Z.-Y."/>
            <person name="Ni N.-T."/>
            <person name="Lo P.-H."/>
            <person name="Mushyakhwo K."/>
            <person name="Lin C.-F."/>
            <person name="Nai Y.-S."/>
        </authorList>
    </citation>
    <scope>NUCLEOTIDE SEQUENCE</scope>
    <source>
        <strain evidence="1">NCHU-NPUST-175</strain>
    </source>
</reference>